<accession>A0A0K0FA87</accession>
<keyword evidence="2" id="KW-1185">Reference proteome</keyword>
<protein>
    <submittedName>
        <fullName evidence="3">Uncharacterized protein</fullName>
    </submittedName>
</protein>
<keyword evidence="1" id="KW-0472">Membrane</keyword>
<evidence type="ECO:0000313" key="2">
    <source>
        <dbReference type="Proteomes" id="UP000035680"/>
    </source>
</evidence>
<evidence type="ECO:0000256" key="1">
    <source>
        <dbReference type="SAM" id="Phobius"/>
    </source>
</evidence>
<dbReference type="WBParaSite" id="SVE_0574000.1">
    <property type="protein sequence ID" value="SVE_0574000.1"/>
    <property type="gene ID" value="SVE_0574000"/>
</dbReference>
<keyword evidence="1" id="KW-1133">Transmembrane helix</keyword>
<reference evidence="3" key="2">
    <citation type="submission" date="2015-08" db="UniProtKB">
        <authorList>
            <consortium name="WormBaseParasite"/>
        </authorList>
    </citation>
    <scope>IDENTIFICATION</scope>
</reference>
<feature type="transmembrane region" description="Helical" evidence="1">
    <location>
        <begin position="6"/>
        <end position="24"/>
    </location>
</feature>
<sequence length="138" mass="15967">MSCNKSILLILFVFYDIYACISFLRSQPLENEFKCCPHVDEYNLPRSDPPAYSSSYGWSNSSGLKYYEERICPMYAIYECNLNKNKDGTKVMIQFVKNNDKVIYEDVGEEHVAILVHCVNKEWVLNSQSFTSITCSQT</sequence>
<name>A0A0K0FA87_STRVS</name>
<evidence type="ECO:0000313" key="3">
    <source>
        <dbReference type="WBParaSite" id="SVE_0574000.1"/>
    </source>
</evidence>
<dbReference type="Proteomes" id="UP000035680">
    <property type="component" value="Unassembled WGS sequence"/>
</dbReference>
<reference evidence="2" key="1">
    <citation type="submission" date="2014-07" db="EMBL/GenBank/DDBJ databases">
        <authorList>
            <person name="Martin A.A"/>
            <person name="De Silva N."/>
        </authorList>
    </citation>
    <scope>NUCLEOTIDE SEQUENCE</scope>
</reference>
<organism evidence="2 3">
    <name type="scientific">Strongyloides venezuelensis</name>
    <name type="common">Threadworm</name>
    <dbReference type="NCBI Taxonomy" id="75913"/>
    <lineage>
        <taxon>Eukaryota</taxon>
        <taxon>Metazoa</taxon>
        <taxon>Ecdysozoa</taxon>
        <taxon>Nematoda</taxon>
        <taxon>Chromadorea</taxon>
        <taxon>Rhabditida</taxon>
        <taxon>Tylenchina</taxon>
        <taxon>Panagrolaimomorpha</taxon>
        <taxon>Strongyloidoidea</taxon>
        <taxon>Strongyloididae</taxon>
        <taxon>Strongyloides</taxon>
    </lineage>
</organism>
<dbReference type="AlphaFoldDB" id="A0A0K0FA87"/>
<keyword evidence="1" id="KW-0812">Transmembrane</keyword>
<proteinExistence type="predicted"/>